<dbReference type="Pfam" id="PF01041">
    <property type="entry name" value="DegT_DnrJ_EryC1"/>
    <property type="match status" value="1"/>
</dbReference>
<comment type="similarity">
    <text evidence="2 5">Belongs to the DegT/DnrJ/EryC1 family.</text>
</comment>
<dbReference type="PATRIC" id="fig|1365251.3.peg.4215"/>
<reference evidence="6 7" key="1">
    <citation type="submission" date="2013-07" db="EMBL/GenBank/DDBJ databases">
        <title>Comparative Genomic and Metabolomic Analysis of Twelve Strains of Pseudoalteromonas luteoviolacea.</title>
        <authorList>
            <person name="Vynne N.G."/>
            <person name="Mansson M."/>
            <person name="Gram L."/>
        </authorList>
    </citation>
    <scope>NUCLEOTIDE SEQUENCE [LARGE SCALE GENOMIC DNA]</scope>
    <source>
        <strain evidence="6 7">H33</strain>
    </source>
</reference>
<evidence type="ECO:0000256" key="4">
    <source>
        <dbReference type="PIRSR" id="PIRSR000390-2"/>
    </source>
</evidence>
<gene>
    <name evidence="6" type="ORF">N476_23715</name>
</gene>
<dbReference type="PANTHER" id="PTHR30244">
    <property type="entry name" value="TRANSAMINASE"/>
    <property type="match status" value="1"/>
</dbReference>
<dbReference type="EMBL" id="AUXZ01000104">
    <property type="protein sequence ID" value="KZN47190.1"/>
    <property type="molecule type" value="Genomic_DNA"/>
</dbReference>
<accession>A0A167C3D4</accession>
<dbReference type="InterPro" id="IPR015421">
    <property type="entry name" value="PyrdxlP-dep_Trfase_major"/>
</dbReference>
<dbReference type="InterPro" id="IPR000653">
    <property type="entry name" value="DegT/StrS_aminotransferase"/>
</dbReference>
<evidence type="ECO:0000256" key="3">
    <source>
        <dbReference type="PIRSR" id="PIRSR000390-1"/>
    </source>
</evidence>
<evidence type="ECO:0000256" key="1">
    <source>
        <dbReference type="ARBA" id="ARBA00022898"/>
    </source>
</evidence>
<dbReference type="OrthoDB" id="9804264at2"/>
<evidence type="ECO:0000256" key="5">
    <source>
        <dbReference type="RuleBase" id="RU004508"/>
    </source>
</evidence>
<evidence type="ECO:0000256" key="2">
    <source>
        <dbReference type="ARBA" id="ARBA00037999"/>
    </source>
</evidence>
<dbReference type="Gene3D" id="3.40.640.10">
    <property type="entry name" value="Type I PLP-dependent aspartate aminotransferase-like (Major domain)"/>
    <property type="match status" value="1"/>
</dbReference>
<dbReference type="GO" id="GO:0008483">
    <property type="term" value="F:transaminase activity"/>
    <property type="evidence" value="ECO:0007669"/>
    <property type="project" value="TreeGrafter"/>
</dbReference>
<name>A0A167C3D4_9GAMM</name>
<dbReference type="Gene3D" id="3.90.1150.10">
    <property type="entry name" value="Aspartate Aminotransferase, domain 1"/>
    <property type="match status" value="1"/>
</dbReference>
<comment type="caution">
    <text evidence="6">The sequence shown here is derived from an EMBL/GenBank/DDBJ whole genome shotgun (WGS) entry which is preliminary data.</text>
</comment>
<feature type="active site" description="Proton acceptor" evidence="3">
    <location>
        <position position="202"/>
    </location>
</feature>
<organism evidence="6 7">
    <name type="scientific">Pseudoalteromonas luteoviolacea H33</name>
    <dbReference type="NCBI Taxonomy" id="1365251"/>
    <lineage>
        <taxon>Bacteria</taxon>
        <taxon>Pseudomonadati</taxon>
        <taxon>Pseudomonadota</taxon>
        <taxon>Gammaproteobacteria</taxon>
        <taxon>Alteromonadales</taxon>
        <taxon>Pseudoalteromonadaceae</taxon>
        <taxon>Pseudoalteromonas</taxon>
    </lineage>
</organism>
<evidence type="ECO:0000313" key="7">
    <source>
        <dbReference type="Proteomes" id="UP000076503"/>
    </source>
</evidence>
<dbReference type="SUPFAM" id="SSF53383">
    <property type="entry name" value="PLP-dependent transferases"/>
    <property type="match status" value="1"/>
</dbReference>
<dbReference type="InterPro" id="IPR015422">
    <property type="entry name" value="PyrdxlP-dep_Trfase_small"/>
</dbReference>
<evidence type="ECO:0000313" key="6">
    <source>
        <dbReference type="EMBL" id="KZN47190.1"/>
    </source>
</evidence>
<dbReference type="GO" id="GO:0030170">
    <property type="term" value="F:pyridoxal phosphate binding"/>
    <property type="evidence" value="ECO:0007669"/>
    <property type="project" value="TreeGrafter"/>
</dbReference>
<dbReference type="PIRSF" id="PIRSF000390">
    <property type="entry name" value="PLP_StrS"/>
    <property type="match status" value="1"/>
</dbReference>
<sequence length="402" mass="44436">MNKVTLAIHGGEKQINTPMPKRVAFGKQEIAALNAAISHYSTQDLDPGYYGPYEKQYCEQFSRYMGDGYTVAVATGTAALYVAIAALELPENSHIVMSPITDPGSFNAAVLQGFKVSLADTHSDSLNTSWEQIEKVITPETSAILLVHCAGINADIENIAKKAKARNIKLIEDCSQSPGAEFNGRKLGSFGDICALSTMYRKSLASGGSGGLIFTTNEQLYYKALSYGDRGKDFENPDYQERNAEAYLFPALNWNTNELSCAIGIASLQRLDDTIRKRSAFCKEMTSLLQNSKLCHVPPFIQGTSPFFLTVYMKDTSVDKETFCNALLAEGVELNPHYRFVIAQWAWAHPYLTEHKYTPNAQAARDKSFNIYLNENYTADTANAIFAAISKVENYYINSVSD</sequence>
<feature type="modified residue" description="N6-(pyridoxal phosphate)lysine" evidence="4">
    <location>
        <position position="202"/>
    </location>
</feature>
<keyword evidence="1 4" id="KW-0663">Pyridoxal phosphate</keyword>
<proteinExistence type="inferred from homology"/>
<dbReference type="Proteomes" id="UP000076503">
    <property type="component" value="Unassembled WGS sequence"/>
</dbReference>
<dbReference type="InterPro" id="IPR015424">
    <property type="entry name" value="PyrdxlP-dep_Trfase"/>
</dbReference>
<protein>
    <recommendedName>
        <fullName evidence="8">Glutamine--scyllo-inositol aminotransferase</fullName>
    </recommendedName>
</protein>
<dbReference type="GO" id="GO:0000271">
    <property type="term" value="P:polysaccharide biosynthetic process"/>
    <property type="evidence" value="ECO:0007669"/>
    <property type="project" value="TreeGrafter"/>
</dbReference>
<dbReference type="RefSeq" id="WP_063363436.1">
    <property type="nucleotide sequence ID" value="NZ_AUXZ01000104.1"/>
</dbReference>
<evidence type="ECO:0008006" key="8">
    <source>
        <dbReference type="Google" id="ProtNLM"/>
    </source>
</evidence>
<dbReference type="AlphaFoldDB" id="A0A167C3D4"/>
<dbReference type="PANTHER" id="PTHR30244:SF34">
    <property type="entry name" value="DTDP-4-AMINO-4,6-DIDEOXYGALACTOSE TRANSAMINASE"/>
    <property type="match status" value="1"/>
</dbReference>